<feature type="domain" description="MHD2" evidence="2">
    <location>
        <begin position="740"/>
        <end position="850"/>
    </location>
</feature>
<dbReference type="EMBL" id="JAUIZM010000006">
    <property type="protein sequence ID" value="KAK1377647.1"/>
    <property type="molecule type" value="Genomic_DNA"/>
</dbReference>
<name>A0AAD8I1X7_9APIA</name>
<evidence type="ECO:0000259" key="2">
    <source>
        <dbReference type="PROSITE" id="PS51259"/>
    </source>
</evidence>
<dbReference type="PANTHER" id="PTHR31280:SF16">
    <property type="entry name" value="GLS PROTEIN (DUF810)"/>
    <property type="match status" value="1"/>
</dbReference>
<feature type="domain" description="MHD1" evidence="1">
    <location>
        <begin position="470"/>
        <end position="613"/>
    </location>
</feature>
<dbReference type="InterPro" id="IPR014772">
    <property type="entry name" value="Munc13_dom-2"/>
</dbReference>
<dbReference type="PANTHER" id="PTHR31280">
    <property type="entry name" value="PROTEIN UNC-13 HOMOLOG"/>
    <property type="match status" value="1"/>
</dbReference>
<dbReference type="PROSITE" id="PS51258">
    <property type="entry name" value="MHD1"/>
    <property type="match status" value="1"/>
</dbReference>
<sequence length="909" mass="102636">MQVPNDNDDDTNLINPFGELGHELSELELRETCYEILIGACRSSGGTRPLTYVSSSVKKNVEKQPSFLLQRSVSSIAASRMKKALGLKKRVEGALGGGGDREVTIGELMRVQMRVSEQTDSRVRRAMLRIAATQLGRRIESIVLPLELLQQFNSSDFPTEKEYVTWQQRNLKVLEAGLLKHPCLPLERNNTAAQQLRRIVHKSLKKPIETDGVPLNLRLYQILLEACFDINDTTSVIEEVDEVLELVKKTWVILGINQTLHNLCFSWVFFHRYVATGQVENDLLFAANNLLLDVEKDARVTKDPAYSKTLRSTMTKILNWAEKKLLLYHDTFFRGNINVMESVLSFGLLTAKILEDISQDYKNRYEIDIAPGRVDLYIRSSMRKAFSQARECIYLSRRSAKHQQNSPPVLCILAQEIIDLAYNEKEIYSPILKRWHPLATGVAVATLHACYGKELKKFVSVNSEMTPDNLQVLIAADKLEKDLVHMAVEDSVDSEDGGKSIIQEMIPYEAEGVISNLIKSWIQTRLERLKESVDINLQQETWNLQANKEQIASSAAVVLRTVNETLEGFFMLPIPQHSSSLSDLINGLDKCLQQYILTAKFGCGSRSDFIPALPPLTRCTAGSKLPGIFRKKDKLIQRKKSQGGTTDGNDFLGIRELCVRVNSFHHIRKCVDVLEKKTVDHLKNNGSTHLDNIVVTKFDLSRATGVEGVQSLCVATAYKIVFEDLSHVLWDGLYIGEVSSSRIQPFLKELEQYLEIIASTVHDRVRTRLITDVMKAAFDGFLLVLLAGGPSRAFNLQDSAVIEEDFRLLTDLFWSGGDGLPTDLIEKFASRVRFVLPLFRTETETLIEEFKSSIMDEYGNSSKSRLPLPPTSGQWDPNESNTILRVLCHRNDKLATNFLKKAYNLPKEL</sequence>
<reference evidence="3" key="2">
    <citation type="submission" date="2023-05" db="EMBL/GenBank/DDBJ databases">
        <authorList>
            <person name="Schelkunov M.I."/>
        </authorList>
    </citation>
    <scope>NUCLEOTIDE SEQUENCE</scope>
    <source>
        <strain evidence="3">Hsosn_3</strain>
        <tissue evidence="3">Leaf</tissue>
    </source>
</reference>
<dbReference type="Proteomes" id="UP001237642">
    <property type="component" value="Unassembled WGS sequence"/>
</dbReference>
<evidence type="ECO:0000313" key="3">
    <source>
        <dbReference type="EMBL" id="KAK1377647.1"/>
    </source>
</evidence>
<dbReference type="AlphaFoldDB" id="A0AAD8I1X7"/>
<evidence type="ECO:0000313" key="4">
    <source>
        <dbReference type="Proteomes" id="UP001237642"/>
    </source>
</evidence>
<dbReference type="InterPro" id="IPR014770">
    <property type="entry name" value="Munc13_1"/>
</dbReference>
<dbReference type="InterPro" id="IPR008528">
    <property type="entry name" value="unc-13_homologue"/>
</dbReference>
<comment type="caution">
    <text evidence="3">The sequence shown here is derived from an EMBL/GenBank/DDBJ whole genome shotgun (WGS) entry which is preliminary data.</text>
</comment>
<dbReference type="InterPro" id="IPR057984">
    <property type="entry name" value="PATROL1_C"/>
</dbReference>
<proteinExistence type="predicted"/>
<dbReference type="Pfam" id="PF25761">
    <property type="entry name" value="TPR_PATROL1"/>
    <property type="match status" value="1"/>
</dbReference>
<evidence type="ECO:0000259" key="1">
    <source>
        <dbReference type="PROSITE" id="PS51258"/>
    </source>
</evidence>
<protein>
    <submittedName>
        <fullName evidence="3">DUF810 domain-containing protein</fullName>
    </submittedName>
</protein>
<dbReference type="PROSITE" id="PS51259">
    <property type="entry name" value="MHD2"/>
    <property type="match status" value="1"/>
</dbReference>
<accession>A0AAD8I1X7</accession>
<reference evidence="3" key="1">
    <citation type="submission" date="2023-02" db="EMBL/GenBank/DDBJ databases">
        <title>Genome of toxic invasive species Heracleum sosnowskyi carries increased number of genes despite the absence of recent whole-genome duplications.</title>
        <authorList>
            <person name="Schelkunov M."/>
            <person name="Shtratnikova V."/>
            <person name="Makarenko M."/>
            <person name="Klepikova A."/>
            <person name="Omelchenko D."/>
            <person name="Novikova G."/>
            <person name="Obukhova E."/>
            <person name="Bogdanov V."/>
            <person name="Penin A."/>
            <person name="Logacheva M."/>
        </authorList>
    </citation>
    <scope>NUCLEOTIDE SEQUENCE</scope>
    <source>
        <strain evidence="3">Hsosn_3</strain>
        <tissue evidence="3">Leaf</tissue>
    </source>
</reference>
<organism evidence="3 4">
    <name type="scientific">Heracleum sosnowskyi</name>
    <dbReference type="NCBI Taxonomy" id="360622"/>
    <lineage>
        <taxon>Eukaryota</taxon>
        <taxon>Viridiplantae</taxon>
        <taxon>Streptophyta</taxon>
        <taxon>Embryophyta</taxon>
        <taxon>Tracheophyta</taxon>
        <taxon>Spermatophyta</taxon>
        <taxon>Magnoliopsida</taxon>
        <taxon>eudicotyledons</taxon>
        <taxon>Gunneridae</taxon>
        <taxon>Pentapetalae</taxon>
        <taxon>asterids</taxon>
        <taxon>campanulids</taxon>
        <taxon>Apiales</taxon>
        <taxon>Apiaceae</taxon>
        <taxon>Apioideae</taxon>
        <taxon>apioid superclade</taxon>
        <taxon>Tordylieae</taxon>
        <taxon>Tordyliinae</taxon>
        <taxon>Heracleum</taxon>
    </lineage>
</organism>
<gene>
    <name evidence="3" type="ORF">POM88_024391</name>
</gene>
<keyword evidence="4" id="KW-1185">Reference proteome</keyword>